<protein>
    <submittedName>
        <fullName evidence="5">Universal stress protein</fullName>
    </submittedName>
</protein>
<dbReference type="Proteomes" id="UP000076038">
    <property type="component" value="Chromosome"/>
</dbReference>
<feature type="domain" description="UspA" evidence="4">
    <location>
        <begin position="158"/>
        <end position="293"/>
    </location>
</feature>
<evidence type="ECO:0000256" key="1">
    <source>
        <dbReference type="ARBA" id="ARBA00008791"/>
    </source>
</evidence>
<dbReference type="PANTHER" id="PTHR46268">
    <property type="entry name" value="STRESS RESPONSE PROTEIN NHAX"/>
    <property type="match status" value="1"/>
</dbReference>
<reference evidence="6" key="2">
    <citation type="submission" date="2016-04" db="EMBL/GenBank/DDBJ databases">
        <title>Complete Genome and Plasmid Sequences for Rhodococcus fascians D188 and Draft Sequences for Rhodococcus spp. Isolates PBTS 1 and PBTS 2.</title>
        <authorList>
            <person name="Stamer R."/>
            <person name="Vereecke D."/>
            <person name="Zhang Y."/>
            <person name="Schilkey F."/>
            <person name="Devitt N."/>
            <person name="Randall J."/>
        </authorList>
    </citation>
    <scope>NUCLEOTIDE SEQUENCE [LARGE SCALE GENOMIC DNA]</scope>
    <source>
        <strain evidence="6">PBTS2</strain>
    </source>
</reference>
<evidence type="ECO:0000259" key="4">
    <source>
        <dbReference type="Pfam" id="PF00582"/>
    </source>
</evidence>
<gene>
    <name evidence="5" type="ORF">A3Q41_02236</name>
</gene>
<accession>A0A143QL80</accession>
<comment type="similarity">
    <text evidence="1">Belongs to the universal stress protein A family.</text>
</comment>
<dbReference type="RefSeq" id="WP_053068679.1">
    <property type="nucleotide sequence ID" value="NZ_CP015220.1"/>
</dbReference>
<dbReference type="SUPFAM" id="SSF52402">
    <property type="entry name" value="Adenine nucleotide alpha hydrolases-like"/>
    <property type="match status" value="2"/>
</dbReference>
<evidence type="ECO:0000256" key="2">
    <source>
        <dbReference type="ARBA" id="ARBA00022741"/>
    </source>
</evidence>
<proteinExistence type="inferred from homology"/>
<reference evidence="5 6" key="1">
    <citation type="journal article" date="2016" name="Genome Announc.">
        <title>Complete Genome and Plasmid Sequences for Rhodococcus fascians D188 and Draft Sequences for Rhodococcus Isolates PBTS 1 and PBTS 2.</title>
        <authorList>
            <person name="Stamler R.A."/>
            <person name="Vereecke D."/>
            <person name="Zhang Y."/>
            <person name="Schilkey F."/>
            <person name="Devitt N."/>
            <person name="Randall J.J."/>
        </authorList>
    </citation>
    <scope>NUCLEOTIDE SEQUENCE [LARGE SCALE GENOMIC DNA]</scope>
    <source>
        <strain evidence="5 6">PBTS2</strain>
    </source>
</reference>
<feature type="domain" description="UspA" evidence="4">
    <location>
        <begin position="7"/>
        <end position="147"/>
    </location>
</feature>
<dbReference type="KEGG" id="rhs:A3Q41_02236"/>
<dbReference type="AlphaFoldDB" id="A0A143QL80"/>
<keyword evidence="6" id="KW-1185">Reference proteome</keyword>
<evidence type="ECO:0000256" key="3">
    <source>
        <dbReference type="ARBA" id="ARBA00022840"/>
    </source>
</evidence>
<sequence length="294" mass="30419">MSAVNSRAIVVGVDGSGSSLDAVGWAAREAELRGAPLKLVSAYQIRALYTSFVALPSHLGSEENARADSILTSASLVARRSVEKPDALTIMIEPIVGPTVQALIDESATASMMVVGSRGNGEYFAELLGSVSTAVAVQARCPVVIVPRSVELHSARGPVVLGVDASAHNQEAVRLAFEEASLRGTGLVAVHVSTDRLVSSPDASTSDKSGAIVSNGRTVLAENLSGWSELYPDVVVKQTVLRGDVVERILGAAVRAEAVVVGSSGRTGFSGQLLGSTVRSLAHRVDCPLIIARG</sequence>
<dbReference type="Gene3D" id="3.40.50.620">
    <property type="entry name" value="HUPs"/>
    <property type="match status" value="2"/>
</dbReference>
<organism evidence="5 6">
    <name type="scientific">Rhodococcoides fascians</name>
    <name type="common">Rhodococcus fascians</name>
    <dbReference type="NCBI Taxonomy" id="1828"/>
    <lineage>
        <taxon>Bacteria</taxon>
        <taxon>Bacillati</taxon>
        <taxon>Actinomycetota</taxon>
        <taxon>Actinomycetes</taxon>
        <taxon>Mycobacteriales</taxon>
        <taxon>Nocardiaceae</taxon>
        <taxon>Rhodococcoides</taxon>
    </lineage>
</organism>
<dbReference type="PRINTS" id="PR01438">
    <property type="entry name" value="UNVRSLSTRESS"/>
</dbReference>
<keyword evidence="3" id="KW-0067">ATP-binding</keyword>
<dbReference type="InterPro" id="IPR014729">
    <property type="entry name" value="Rossmann-like_a/b/a_fold"/>
</dbReference>
<dbReference type="Pfam" id="PF00582">
    <property type="entry name" value="Usp"/>
    <property type="match status" value="2"/>
</dbReference>
<dbReference type="PATRIC" id="fig|1653479.3.peg.2265"/>
<dbReference type="InterPro" id="IPR006015">
    <property type="entry name" value="Universal_stress_UspA"/>
</dbReference>
<name>A0A143QL80_RHOFA</name>
<keyword evidence="2" id="KW-0547">Nucleotide-binding</keyword>
<dbReference type="InterPro" id="IPR006016">
    <property type="entry name" value="UspA"/>
</dbReference>
<dbReference type="EMBL" id="CP015220">
    <property type="protein sequence ID" value="AMY23538.1"/>
    <property type="molecule type" value="Genomic_DNA"/>
</dbReference>
<evidence type="ECO:0000313" key="5">
    <source>
        <dbReference type="EMBL" id="AMY23538.1"/>
    </source>
</evidence>
<evidence type="ECO:0000313" key="6">
    <source>
        <dbReference type="Proteomes" id="UP000076038"/>
    </source>
</evidence>
<dbReference type="PANTHER" id="PTHR46268:SF27">
    <property type="entry name" value="UNIVERSAL STRESS PROTEIN RV2623"/>
    <property type="match status" value="1"/>
</dbReference>
<dbReference type="GO" id="GO:0005524">
    <property type="term" value="F:ATP binding"/>
    <property type="evidence" value="ECO:0007669"/>
    <property type="project" value="UniProtKB-KW"/>
</dbReference>